<sequence>MEKQEPKVIAGNMSNEELFAWMKQKAKAADDLRSALDHKIFLEQQLQITVENINRLTQQASVNIL</sequence>
<evidence type="ECO:0000313" key="2">
    <source>
        <dbReference type="Proteomes" id="UP000245918"/>
    </source>
</evidence>
<name>A0AC61TM02_EDWTA</name>
<keyword evidence="2" id="KW-1185">Reference proteome</keyword>
<dbReference type="Proteomes" id="UP000245918">
    <property type="component" value="Chromosome"/>
</dbReference>
<organism evidence="1 2">
    <name type="scientific">Edwardsiella tarda ATCC 15947 = NBRC 105688</name>
    <dbReference type="NCBI Taxonomy" id="667121"/>
    <lineage>
        <taxon>Bacteria</taxon>
        <taxon>Pseudomonadati</taxon>
        <taxon>Pseudomonadota</taxon>
        <taxon>Gammaproteobacteria</taxon>
        <taxon>Enterobacterales</taxon>
        <taxon>Hafniaceae</taxon>
        <taxon>Edwardsiella</taxon>
    </lineage>
</organism>
<proteinExistence type="predicted"/>
<reference evidence="1" key="1">
    <citation type="submission" date="2021-09" db="EMBL/GenBank/DDBJ databases">
        <title>Comparative genomics of Edwardsiella genus reveals species-based diversity.</title>
        <authorList>
            <person name="Tekedar H.C."/>
            <person name="Kumru S."/>
            <person name="Waldbieser G.C."/>
            <person name="Reichley S.R."/>
            <person name="Lawrence M.L."/>
            <person name="Griffin M.J."/>
        </authorList>
    </citation>
    <scope>NUCLEOTIDE SEQUENCE</scope>
    <source>
        <strain evidence="1">ATCC 15947</strain>
    </source>
</reference>
<dbReference type="EMBL" id="CP084506">
    <property type="protein sequence ID" value="UCQ01641.1"/>
    <property type="molecule type" value="Genomic_DNA"/>
</dbReference>
<accession>A0AC61TM02</accession>
<gene>
    <name evidence="1" type="ORF">DCL27_07780</name>
</gene>
<protein>
    <submittedName>
        <fullName evidence="1">Uncharacterized protein</fullName>
    </submittedName>
</protein>
<evidence type="ECO:0000313" key="1">
    <source>
        <dbReference type="EMBL" id="UCQ01641.1"/>
    </source>
</evidence>